<comment type="caution">
    <text evidence="6">The sequence shown here is derived from an EMBL/GenBank/DDBJ whole genome shotgun (WGS) entry which is preliminary data.</text>
</comment>
<dbReference type="Pfam" id="PF07748">
    <property type="entry name" value="Glyco_hydro_38C"/>
    <property type="match status" value="1"/>
</dbReference>
<comment type="similarity">
    <text evidence="1">Belongs to the glycosyl hydrolase 38 family.</text>
</comment>
<protein>
    <submittedName>
        <fullName evidence="6">Glycosyl hydrolase-related protein</fullName>
    </submittedName>
</protein>
<dbReference type="InterPro" id="IPR011682">
    <property type="entry name" value="Glyco_hydro_38_C"/>
</dbReference>
<organism evidence="6 7">
    <name type="scientific">Natronomicrosphaera hydrolytica</name>
    <dbReference type="NCBI Taxonomy" id="3242702"/>
    <lineage>
        <taxon>Bacteria</taxon>
        <taxon>Pseudomonadati</taxon>
        <taxon>Planctomycetota</taxon>
        <taxon>Phycisphaerae</taxon>
        <taxon>Phycisphaerales</taxon>
        <taxon>Phycisphaeraceae</taxon>
        <taxon>Natronomicrosphaera</taxon>
    </lineage>
</organism>
<dbReference type="Pfam" id="PF17677">
    <property type="entry name" value="Glyco_hydro38C2"/>
    <property type="match status" value="1"/>
</dbReference>
<evidence type="ECO:0000256" key="2">
    <source>
        <dbReference type="ARBA" id="ARBA00022723"/>
    </source>
</evidence>
<dbReference type="Gene3D" id="2.60.40.2220">
    <property type="match status" value="1"/>
</dbReference>
<dbReference type="PANTHER" id="PTHR46017:SF2">
    <property type="entry name" value="MANNOSYLGLYCERATE HYDROLASE"/>
    <property type="match status" value="1"/>
</dbReference>
<dbReference type="PANTHER" id="PTHR46017">
    <property type="entry name" value="ALPHA-MANNOSIDASE 2C1"/>
    <property type="match status" value="1"/>
</dbReference>
<dbReference type="Gene3D" id="3.20.110.10">
    <property type="entry name" value="Glycoside hydrolase 38, N terminal domain"/>
    <property type="match status" value="1"/>
</dbReference>
<dbReference type="InterPro" id="IPR011330">
    <property type="entry name" value="Glyco_hydro/deAcase_b/a-brl"/>
</dbReference>
<proteinExistence type="inferred from homology"/>
<dbReference type="Gene3D" id="2.70.98.30">
    <property type="entry name" value="Golgi alpha-mannosidase II, domain 4"/>
    <property type="match status" value="1"/>
</dbReference>
<dbReference type="InterPro" id="IPR028995">
    <property type="entry name" value="Glyco_hydro_57/38_cen_sf"/>
</dbReference>
<keyword evidence="4" id="KW-0326">Glycosidase</keyword>
<dbReference type="Gene3D" id="1.20.1270.50">
    <property type="entry name" value="Glycoside hydrolase family 38, central domain"/>
    <property type="match status" value="1"/>
</dbReference>
<evidence type="ECO:0000259" key="5">
    <source>
        <dbReference type="SMART" id="SM00872"/>
    </source>
</evidence>
<sequence length="936" mass="103315">MSDNDQSNNTFGASNCSVFLISHTHWDREWYLSQRQFQFLLGDTLDAVLDLLDTDAAFGCFVADGQTSLLQDYLAIRPQRRDQLDRLVLAGRLAVGPWYTMPDLWLPSGEALIRNLLRGRVDCEQLGVSPQQVGYVPDSFGHIEQMPQILNGFGIDSYFFSRGKAESLADDGPLTFRWLGPDGQSELLASRLPGGYHNAMLLPPVSQRDALLARVDQAVGECQRASGPAGLALLFNGIDHIWVQRDLPAILQTLTDARPNWTFHHGTLADYQARLREAVEGDALPVWQGCLRDPQLKGVHLHGTWSSRIDNKIENSHAGWLLEALAEPLASLGWALGHADRRPVLRLAWEQMLQNHAHDSICGCSDDRVHEDVNQRFRHAQELAEMLVADSGRTLAARMVDGPSPSVVRAVGLAGAGGGVEVMLNLLEPSDSLVLVDETGTAWPTQLLSRRVLRRQDAVMKPAANDMDSQTHTFHEHRVFAKLPDASPLEVRAFDVQTRASPAVAEPVVAQQASLSNGRLTVEAQADGTLTVTHHPTGRRYAGLLALLDDGDAGGGYMFQPVADADDPRRSADAVHAEVAVLEHGPLRGKLRITYGWPLPAGLAPNREARQRETRLCPVVLEVTLEAASERLDVNLMFDNAVQDHRVRVAVPLPFAVEAVDVERAFVVAREDLGRFEAEPGQDTHPMRHWVDAADDAGGVAFIGHGLHEYGVASNAKNATTLCVTLLRAVPYVFYCGSWQTPAAQLPGKLEYDFAMQFHTGDWQAARLPQQATQWLSPQFVETVPLTPAPPWAERPHASVALEEQVDDAWHPTPSHRSAWRSHFGERDGWRRDEPLAQPHKPLPQRLQPLIVEAGDVMLSTLKPAERDEEQGLILRVFSCSPQPQQVVLKVNLPIAGVHACDLAEQLLEAVPVKDHRLNLTLRPFEIQTIHLSCKA</sequence>
<dbReference type="Pfam" id="PF09261">
    <property type="entry name" value="Alpha-mann_mid"/>
    <property type="match status" value="1"/>
</dbReference>
<dbReference type="SUPFAM" id="SSF74650">
    <property type="entry name" value="Galactose mutarotase-like"/>
    <property type="match status" value="1"/>
</dbReference>
<dbReference type="InterPro" id="IPR041147">
    <property type="entry name" value="GH38_C"/>
</dbReference>
<keyword evidence="2" id="KW-0479">Metal-binding</keyword>
<dbReference type="InterPro" id="IPR027291">
    <property type="entry name" value="Glyco_hydro_38_N_sf"/>
</dbReference>
<dbReference type="SUPFAM" id="SSF88688">
    <property type="entry name" value="Families 57/38 glycoside transferase middle domain"/>
    <property type="match status" value="1"/>
</dbReference>
<dbReference type="InterPro" id="IPR015341">
    <property type="entry name" value="Glyco_hydro_38_cen"/>
</dbReference>
<dbReference type="GO" id="GO:0016787">
    <property type="term" value="F:hydrolase activity"/>
    <property type="evidence" value="ECO:0007669"/>
    <property type="project" value="UniProtKB-KW"/>
</dbReference>
<dbReference type="EMBL" id="JBGUBD010000006">
    <property type="protein sequence ID" value="MFA9478866.1"/>
    <property type="molecule type" value="Genomic_DNA"/>
</dbReference>
<name>A0ABV4U5Q2_9BACT</name>
<evidence type="ECO:0000256" key="3">
    <source>
        <dbReference type="ARBA" id="ARBA00022801"/>
    </source>
</evidence>
<evidence type="ECO:0000313" key="6">
    <source>
        <dbReference type="EMBL" id="MFA9478866.1"/>
    </source>
</evidence>
<dbReference type="Pfam" id="PF01074">
    <property type="entry name" value="Glyco_hydro_38N"/>
    <property type="match status" value="1"/>
</dbReference>
<evidence type="ECO:0000256" key="4">
    <source>
        <dbReference type="ARBA" id="ARBA00023295"/>
    </source>
</evidence>
<dbReference type="InterPro" id="IPR011013">
    <property type="entry name" value="Gal_mutarotase_sf_dom"/>
</dbReference>
<dbReference type="SMART" id="SM00872">
    <property type="entry name" value="Alpha-mann_mid"/>
    <property type="match status" value="1"/>
</dbReference>
<dbReference type="SUPFAM" id="SSF88713">
    <property type="entry name" value="Glycoside hydrolase/deacetylase"/>
    <property type="match status" value="1"/>
</dbReference>
<dbReference type="InterPro" id="IPR037094">
    <property type="entry name" value="Glyco_hydro_38_cen_sf"/>
</dbReference>
<dbReference type="RefSeq" id="WP_425345791.1">
    <property type="nucleotide sequence ID" value="NZ_JBGUBD010000006.1"/>
</dbReference>
<reference evidence="6 7" key="1">
    <citation type="submission" date="2024-08" db="EMBL/GenBank/DDBJ databases">
        <title>Whole-genome sequencing of halo(alkali)philic microorganisms from hypersaline lakes.</title>
        <authorList>
            <person name="Sorokin D.Y."/>
            <person name="Merkel A.Y."/>
            <person name="Messina E."/>
            <person name="Yakimov M."/>
        </authorList>
    </citation>
    <scope>NUCLEOTIDE SEQUENCE [LARGE SCALE GENOMIC DNA]</scope>
    <source>
        <strain evidence="6 7">AB-hyl4</strain>
    </source>
</reference>
<dbReference type="Proteomes" id="UP001575105">
    <property type="component" value="Unassembled WGS sequence"/>
</dbReference>
<evidence type="ECO:0000256" key="1">
    <source>
        <dbReference type="ARBA" id="ARBA00009792"/>
    </source>
</evidence>
<keyword evidence="7" id="KW-1185">Reference proteome</keyword>
<gene>
    <name evidence="6" type="ORF">ACERK3_11230</name>
</gene>
<keyword evidence="3 6" id="KW-0378">Hydrolase</keyword>
<dbReference type="InterPro" id="IPR000602">
    <property type="entry name" value="Glyco_hydro_38_N"/>
</dbReference>
<evidence type="ECO:0000313" key="7">
    <source>
        <dbReference type="Proteomes" id="UP001575105"/>
    </source>
</evidence>
<accession>A0ABV4U5Q2</accession>
<feature type="domain" description="Glycoside hydrolase family 38 central" evidence="5">
    <location>
        <begin position="300"/>
        <end position="377"/>
    </location>
</feature>